<dbReference type="Gene3D" id="1.10.443.10">
    <property type="entry name" value="Intergrase catalytic core"/>
    <property type="match status" value="1"/>
</dbReference>
<dbReference type="RefSeq" id="WP_407069525.1">
    <property type="nucleotide sequence ID" value="NZ_JBJJXE010000018.1"/>
</dbReference>
<evidence type="ECO:0000313" key="6">
    <source>
        <dbReference type="EMBL" id="MFL1733028.1"/>
    </source>
</evidence>
<comment type="caution">
    <text evidence="6">The sequence shown here is derived from an EMBL/GenBank/DDBJ whole genome shotgun (WGS) entry which is preliminary data.</text>
</comment>
<keyword evidence="4" id="KW-0233">DNA recombination</keyword>
<dbReference type="PANTHER" id="PTHR30349">
    <property type="entry name" value="PHAGE INTEGRASE-RELATED"/>
    <property type="match status" value="1"/>
</dbReference>
<dbReference type="PANTHER" id="PTHR30349:SF41">
    <property type="entry name" value="INTEGRASE_RECOMBINASE PROTEIN MJ0367-RELATED"/>
    <property type="match status" value="1"/>
</dbReference>
<evidence type="ECO:0000256" key="4">
    <source>
        <dbReference type="ARBA" id="ARBA00023172"/>
    </source>
</evidence>
<dbReference type="Proteomes" id="UP001624684">
    <property type="component" value="Unassembled WGS sequence"/>
</dbReference>
<keyword evidence="2" id="KW-0229">DNA integration</keyword>
<organism evidence="6 7">
    <name type="scientific">Moraxella oculi</name>
    <dbReference type="NCBI Taxonomy" id="2940516"/>
    <lineage>
        <taxon>Bacteria</taxon>
        <taxon>Pseudomonadati</taxon>
        <taxon>Pseudomonadota</taxon>
        <taxon>Gammaproteobacteria</taxon>
        <taxon>Moraxellales</taxon>
        <taxon>Moraxellaceae</taxon>
        <taxon>Moraxella</taxon>
    </lineage>
</organism>
<evidence type="ECO:0000313" key="7">
    <source>
        <dbReference type="Proteomes" id="UP001624684"/>
    </source>
</evidence>
<gene>
    <name evidence="6" type="ORF">ACJHVH_08550</name>
</gene>
<keyword evidence="7" id="KW-1185">Reference proteome</keyword>
<dbReference type="InterPro" id="IPR011010">
    <property type="entry name" value="DNA_brk_join_enz"/>
</dbReference>
<protein>
    <submittedName>
        <fullName evidence="6">Tyrosine-type recombinase/integrase</fullName>
    </submittedName>
</protein>
<dbReference type="Pfam" id="PF00589">
    <property type="entry name" value="Phage_integrase"/>
    <property type="match status" value="1"/>
</dbReference>
<reference evidence="6 7" key="1">
    <citation type="submission" date="2024-11" db="EMBL/GenBank/DDBJ databases">
        <title>First Report of Moraxella oculi in Brazil in an Infectious Bovine Keratoconjunctivitis Outbreak.</title>
        <authorList>
            <person name="Carvalho C.V."/>
            <person name="Domingues R."/>
            <person name="Coutinho C."/>
            <person name="Honorio N.T.B.S."/>
            <person name="Faza D.R.L.R."/>
            <person name="Carvalho W.A."/>
            <person name="Machado A.B.F."/>
            <person name="Martins M.F."/>
            <person name="Gaspar E.B."/>
        </authorList>
    </citation>
    <scope>NUCLEOTIDE SEQUENCE [LARGE SCALE GENOMIC DNA]</scope>
    <source>
        <strain evidence="6 7">2117LE</strain>
    </source>
</reference>
<keyword evidence="3" id="KW-0238">DNA-binding</keyword>
<dbReference type="InterPro" id="IPR002104">
    <property type="entry name" value="Integrase_catalytic"/>
</dbReference>
<evidence type="ECO:0000256" key="3">
    <source>
        <dbReference type="ARBA" id="ARBA00023125"/>
    </source>
</evidence>
<dbReference type="InterPro" id="IPR013762">
    <property type="entry name" value="Integrase-like_cat_sf"/>
</dbReference>
<dbReference type="Pfam" id="PF21188">
    <property type="entry name" value="BRR2_plug"/>
    <property type="match status" value="1"/>
</dbReference>
<evidence type="ECO:0000256" key="2">
    <source>
        <dbReference type="ARBA" id="ARBA00022908"/>
    </source>
</evidence>
<dbReference type="PROSITE" id="PS51898">
    <property type="entry name" value="TYR_RECOMBINASE"/>
    <property type="match status" value="1"/>
</dbReference>
<dbReference type="SUPFAM" id="SSF56349">
    <property type="entry name" value="DNA breaking-rejoining enzymes"/>
    <property type="match status" value="1"/>
</dbReference>
<sequence length="963" mass="111105">MYAGEEHTRLLDAQRYEEFLAFCQTLIENDISHSAILSGYDALIKFVKAKNKHIKAGHYYKLPVVPTIIKENKLAIGEDFVTEGMKVSALKSVLDNEIFIQARTIEQHVFSLVMAMIMYGGINDKSMLRAYLHAVFNNENLIPFAGCELAVHVRYENDYFNEFIEEGMKKRYVNHQLIMDNMTKLILVGMRQKKFCLNEIMDLLNQISDLSDFESWMNKNLEEVSRRHGLSKTTLNFLMSYANYEWGLMAGTSIDFALMEVLKGRIKTTGLKRSDFMALLNKTYDTKDEAIDLDGMMLSESFKPIKATPNKPMEVKFDLVDAIRRIAEPLMKLKVPNAYKLSKVVESLEELKLFYHKLSERILIDWSILLINNEHRVSGRKLSVKSFIGYLGRAGNDWLYYMQDVHANSMDDEIEQYIEQMMDVKQAALTKSFGYFMARFMLIYQVGVKLHNLPKINLSYTKDGISVRSSWLSPQFYYALLKQIKLSVPRDMIDVVSLLFILAYRTGMRRNELLGLELQDIEGINRAEPSIIVRNNAKRSLKTSSSIRRINLVALLSREEMEIFLRHISLLTNPRASIFHLGSLGVPMSAHTPLAILKKLTEKLGAEKIRFHDFRHTAITNLSLILCADKSLASYLTQNSIERIDFMRLEILGVHDLMMEKWLALANIIGHLTPEYSFKHYNHAALLIATQKIKQAQITLPIKTFTAISAISLKKLKENHIQTTRCENLDLNLINNLMYRYLLQQKIVKQSKYAIENVRHNSMLEKNEFNGNLQSASYSLIQIISFLKKLENLGDSVEVTPSQLYNPAYECNISFVDAECLYQNAKAVHHIKTRVNTQRFISKPNQITPTPLRLSSDKIVANQLINALQHVYASRPEKVNKFIDEISNRISKERSYTEFYPKDLNAFIEFYEIAQLILPDQWLVKLSWQIADEIKDRNISIKAQIQNKNTIVMGGCNQYRRES</sequence>
<evidence type="ECO:0000259" key="5">
    <source>
        <dbReference type="PROSITE" id="PS51898"/>
    </source>
</evidence>
<proteinExistence type="inferred from homology"/>
<name>A0ABW8U8N1_9GAMM</name>
<evidence type="ECO:0000256" key="1">
    <source>
        <dbReference type="ARBA" id="ARBA00008857"/>
    </source>
</evidence>
<feature type="domain" description="Tyr recombinase" evidence="5">
    <location>
        <begin position="467"/>
        <end position="667"/>
    </location>
</feature>
<dbReference type="InterPro" id="IPR050090">
    <property type="entry name" value="Tyrosine_recombinase_XerCD"/>
</dbReference>
<accession>A0ABW8U8N1</accession>
<dbReference type="InterPro" id="IPR048863">
    <property type="entry name" value="BRR2_plug"/>
</dbReference>
<comment type="similarity">
    <text evidence="1">Belongs to the 'phage' integrase family.</text>
</comment>
<dbReference type="EMBL" id="JBJJXE010000018">
    <property type="protein sequence ID" value="MFL1733028.1"/>
    <property type="molecule type" value="Genomic_DNA"/>
</dbReference>